<keyword evidence="1" id="KW-0472">Membrane</keyword>
<evidence type="ECO:0000313" key="3">
    <source>
        <dbReference type="Proteomes" id="UP001576774"/>
    </source>
</evidence>
<gene>
    <name evidence="2" type="ORF">ACE1CC_28495</name>
</gene>
<reference evidence="2 3" key="1">
    <citation type="submission" date="2024-09" db="EMBL/GenBank/DDBJ databases">
        <title>Floridaenema gen nov. (Aerosakkonemataceae, Aerosakkonematales ord. nov., Cyanobacteria) from benthic tropical and subtropical fresh waters, with the description of four new species.</title>
        <authorList>
            <person name="Moretto J.A."/>
            <person name="Berthold D.E."/>
            <person name="Lefler F.W."/>
            <person name="Huang I.-S."/>
            <person name="Laughinghouse H. IV."/>
        </authorList>
    </citation>
    <scope>NUCLEOTIDE SEQUENCE [LARGE SCALE GENOMIC DNA]</scope>
    <source>
        <strain evidence="2 3">BLCC-F46</strain>
    </source>
</reference>
<proteinExistence type="predicted"/>
<feature type="transmembrane region" description="Helical" evidence="1">
    <location>
        <begin position="6"/>
        <end position="24"/>
    </location>
</feature>
<dbReference type="EMBL" id="JBHFNQ010000210">
    <property type="protein sequence ID" value="MFB2880806.1"/>
    <property type="molecule type" value="Genomic_DNA"/>
</dbReference>
<evidence type="ECO:0000313" key="2">
    <source>
        <dbReference type="EMBL" id="MFB2880806.1"/>
    </source>
</evidence>
<evidence type="ECO:0000256" key="1">
    <source>
        <dbReference type="SAM" id="Phobius"/>
    </source>
</evidence>
<feature type="transmembrane region" description="Helical" evidence="1">
    <location>
        <begin position="185"/>
        <end position="202"/>
    </location>
</feature>
<comment type="caution">
    <text evidence="2">The sequence shown here is derived from an EMBL/GenBank/DDBJ whole genome shotgun (WGS) entry which is preliminary data.</text>
</comment>
<dbReference type="Proteomes" id="UP001576774">
    <property type="component" value="Unassembled WGS sequence"/>
</dbReference>
<organism evidence="2 3">
    <name type="scientific">Floridaenema aerugineum BLCC-F46</name>
    <dbReference type="NCBI Taxonomy" id="3153654"/>
    <lineage>
        <taxon>Bacteria</taxon>
        <taxon>Bacillati</taxon>
        <taxon>Cyanobacteriota</taxon>
        <taxon>Cyanophyceae</taxon>
        <taxon>Oscillatoriophycideae</taxon>
        <taxon>Aerosakkonematales</taxon>
        <taxon>Aerosakkonemataceae</taxon>
        <taxon>Floridanema</taxon>
        <taxon>Floridanema aerugineum</taxon>
    </lineage>
</organism>
<feature type="transmembrane region" description="Helical" evidence="1">
    <location>
        <begin position="146"/>
        <end position="165"/>
    </location>
</feature>
<sequence length="224" mass="25889">MRLFYLFLLTDVAFMLLHLIYSYTGLTKNYAFSLETDRGFSEIFQYIKEYWIAMLLLILAFRTGLLLYGSWSLLFFYLLLDDAGEIHERLGTIITNQLAIPGMFNLRGQDFGELVVIGVVVLFFLALITITYRFSDYTSRRVSKDLIIMMFALAFCGVILDLVHMITSSPELDPVLILLEDGGELVIMSFIACYVFSLFEVLQSEAEKWKKLARRYPLEVSVRK</sequence>
<name>A0ABV4XE34_9CYAN</name>
<dbReference type="RefSeq" id="WP_413273805.1">
    <property type="nucleotide sequence ID" value="NZ_JBHFNQ010000210.1"/>
</dbReference>
<accession>A0ABV4XE34</accession>
<protein>
    <submittedName>
        <fullName evidence="2">Uncharacterized protein</fullName>
    </submittedName>
</protein>
<feature type="transmembrane region" description="Helical" evidence="1">
    <location>
        <begin position="114"/>
        <end position="134"/>
    </location>
</feature>
<keyword evidence="1" id="KW-0812">Transmembrane</keyword>
<feature type="transmembrane region" description="Helical" evidence="1">
    <location>
        <begin position="50"/>
        <end position="80"/>
    </location>
</feature>
<keyword evidence="3" id="KW-1185">Reference proteome</keyword>
<keyword evidence="1" id="KW-1133">Transmembrane helix</keyword>